<organism evidence="1 2">
    <name type="scientific">Streptomyces naganishii JCM 4654</name>
    <dbReference type="NCBI Taxonomy" id="1306179"/>
    <lineage>
        <taxon>Bacteria</taxon>
        <taxon>Bacillati</taxon>
        <taxon>Actinomycetota</taxon>
        <taxon>Actinomycetes</taxon>
        <taxon>Kitasatosporales</taxon>
        <taxon>Streptomycetaceae</taxon>
        <taxon>Streptomyces</taxon>
    </lineage>
</organism>
<reference evidence="1" key="1">
    <citation type="journal article" date="2014" name="Int. J. Syst. Evol. Microbiol.">
        <title>Complete genome sequence of Corynebacterium casei LMG S-19264T (=DSM 44701T), isolated from a smear-ripened cheese.</title>
        <authorList>
            <consortium name="US DOE Joint Genome Institute (JGI-PGF)"/>
            <person name="Walter F."/>
            <person name="Albersmeier A."/>
            <person name="Kalinowski J."/>
            <person name="Ruckert C."/>
        </authorList>
    </citation>
    <scope>NUCLEOTIDE SEQUENCE</scope>
    <source>
        <strain evidence="1">JCM 4654</strain>
    </source>
</reference>
<dbReference type="EMBL" id="BMVF01000004">
    <property type="protein sequence ID" value="GHD86813.1"/>
    <property type="molecule type" value="Genomic_DNA"/>
</dbReference>
<evidence type="ECO:0000313" key="1">
    <source>
        <dbReference type="EMBL" id="GHD86813.1"/>
    </source>
</evidence>
<gene>
    <name evidence="1" type="ORF">GCM10010508_16110</name>
</gene>
<reference evidence="1" key="2">
    <citation type="submission" date="2020-09" db="EMBL/GenBank/DDBJ databases">
        <authorList>
            <person name="Sun Q."/>
            <person name="Ohkuma M."/>
        </authorList>
    </citation>
    <scope>NUCLEOTIDE SEQUENCE</scope>
    <source>
        <strain evidence="1">JCM 4654</strain>
    </source>
</reference>
<accession>A0A918Y1Z7</accession>
<proteinExistence type="predicted"/>
<dbReference type="AlphaFoldDB" id="A0A918Y1Z7"/>
<comment type="caution">
    <text evidence="1">The sequence shown here is derived from an EMBL/GenBank/DDBJ whole genome shotgun (WGS) entry which is preliminary data.</text>
</comment>
<dbReference type="Proteomes" id="UP000608955">
    <property type="component" value="Unassembled WGS sequence"/>
</dbReference>
<evidence type="ECO:0000313" key="2">
    <source>
        <dbReference type="Proteomes" id="UP000608955"/>
    </source>
</evidence>
<keyword evidence="2" id="KW-1185">Reference proteome</keyword>
<protein>
    <submittedName>
        <fullName evidence="1">Uncharacterized protein</fullName>
    </submittedName>
</protein>
<sequence length="72" mass="7750">MRSQIMRAKDSTCPRSAAICGQRERMSSSCRRNGPANFRTRAEELGGTLTLTSCEPAGALLEWAVPLPAPAD</sequence>
<name>A0A918Y1Z7_9ACTN</name>